<comment type="caution">
    <text evidence="2">The sequence shown here is derived from an EMBL/GenBank/DDBJ whole genome shotgun (WGS) entry which is preliminary data.</text>
</comment>
<dbReference type="Pfam" id="PF19656">
    <property type="entry name" value="DUF6159"/>
    <property type="match status" value="1"/>
</dbReference>
<dbReference type="AlphaFoldDB" id="A0A916TLD9"/>
<keyword evidence="1" id="KW-0812">Transmembrane</keyword>
<feature type="transmembrane region" description="Helical" evidence="1">
    <location>
        <begin position="72"/>
        <end position="103"/>
    </location>
</feature>
<keyword evidence="1" id="KW-0472">Membrane</keyword>
<reference evidence="2" key="1">
    <citation type="journal article" date="2014" name="Int. J. Syst. Evol. Microbiol.">
        <title>Complete genome sequence of Corynebacterium casei LMG S-19264T (=DSM 44701T), isolated from a smear-ripened cheese.</title>
        <authorList>
            <consortium name="US DOE Joint Genome Institute (JGI-PGF)"/>
            <person name="Walter F."/>
            <person name="Albersmeier A."/>
            <person name="Kalinowski J."/>
            <person name="Ruckert C."/>
        </authorList>
    </citation>
    <scope>NUCLEOTIDE SEQUENCE</scope>
    <source>
        <strain evidence="2">CGMCC 1.12426</strain>
    </source>
</reference>
<feature type="transmembrane region" description="Helical" evidence="1">
    <location>
        <begin position="196"/>
        <end position="219"/>
    </location>
</feature>
<dbReference type="EMBL" id="BMFA01000006">
    <property type="protein sequence ID" value="GGB50472.1"/>
    <property type="molecule type" value="Genomic_DNA"/>
</dbReference>
<accession>A0A916TLD9</accession>
<evidence type="ECO:0000313" key="2">
    <source>
        <dbReference type="EMBL" id="GGB50472.1"/>
    </source>
</evidence>
<feature type="transmembrane region" description="Helical" evidence="1">
    <location>
        <begin position="123"/>
        <end position="140"/>
    </location>
</feature>
<feature type="transmembrane region" description="Helical" evidence="1">
    <location>
        <begin position="152"/>
        <end position="176"/>
    </location>
</feature>
<dbReference type="OrthoDB" id="5637493at2"/>
<gene>
    <name evidence="2" type="ORF">GCM10011316_23250</name>
</gene>
<feature type="transmembrane region" description="Helical" evidence="1">
    <location>
        <begin position="30"/>
        <end position="51"/>
    </location>
</feature>
<organism evidence="2 3">
    <name type="scientific">Roseibium aquae</name>
    <dbReference type="NCBI Taxonomy" id="1323746"/>
    <lineage>
        <taxon>Bacteria</taxon>
        <taxon>Pseudomonadati</taxon>
        <taxon>Pseudomonadota</taxon>
        <taxon>Alphaproteobacteria</taxon>
        <taxon>Hyphomicrobiales</taxon>
        <taxon>Stappiaceae</taxon>
        <taxon>Roseibium</taxon>
    </lineage>
</organism>
<evidence type="ECO:0000313" key="3">
    <source>
        <dbReference type="Proteomes" id="UP000605148"/>
    </source>
</evidence>
<proteinExistence type="predicted"/>
<dbReference type="Proteomes" id="UP000605148">
    <property type="component" value="Unassembled WGS sequence"/>
</dbReference>
<feature type="transmembrane region" description="Helical" evidence="1">
    <location>
        <begin position="231"/>
        <end position="264"/>
    </location>
</feature>
<evidence type="ECO:0000256" key="1">
    <source>
        <dbReference type="SAM" id="Phobius"/>
    </source>
</evidence>
<keyword evidence="1" id="KW-1133">Transmembrane helix</keyword>
<sequence length="286" mass="31083">MMDKVFRAFTLAGACWKVLMLDKELLLFPVMSTLALVAVIAGVGYPFYMSGELQNFVQALENNPQLQNDPRVLAGLFAFYFVNYFIMIYFNAALIGCALIRFAGGNPTVGDGFRLATRHLPQILLWSLVTASVGFLLEQLENRLKGLGRFFVGLLGAGWAVATYFAVPILVVDGVGPVQAVKRSVSAVRKTWGEALVGHIGLGALHVISILPAILLIFLGIQLADRDPVSGYAMIGLAVIWVMICVLVISTLSAILRAALYIYAVEGVTPENFDSQLIRNAFQPKA</sequence>
<name>A0A916TLD9_9HYPH</name>
<reference evidence="2" key="2">
    <citation type="submission" date="2020-09" db="EMBL/GenBank/DDBJ databases">
        <authorList>
            <person name="Sun Q."/>
            <person name="Zhou Y."/>
        </authorList>
    </citation>
    <scope>NUCLEOTIDE SEQUENCE</scope>
    <source>
        <strain evidence="2">CGMCC 1.12426</strain>
    </source>
</reference>
<dbReference type="InterPro" id="IPR046157">
    <property type="entry name" value="DUF6159"/>
</dbReference>
<keyword evidence="3" id="KW-1185">Reference proteome</keyword>
<protein>
    <submittedName>
        <fullName evidence="2">Uncharacterized protein</fullName>
    </submittedName>
</protein>